<reference evidence="1 2" key="1">
    <citation type="submission" date="2018-02" db="EMBL/GenBank/DDBJ databases">
        <title>Comparative genomes isolates from brazilian mangrove.</title>
        <authorList>
            <person name="Araujo J.E."/>
            <person name="Taketani R.G."/>
            <person name="Silva M.C.P."/>
            <person name="Loureco M.V."/>
            <person name="Andreote F.D."/>
        </authorList>
    </citation>
    <scope>NUCLEOTIDE SEQUENCE [LARGE SCALE GENOMIC DNA]</scope>
    <source>
        <strain evidence="1 2">NAP PRIS-MGV</strain>
    </source>
</reference>
<accession>A0A2S8FP16</accession>
<sequence length="121" mass="13526">MGDTCSTAANPAKFELPSTHLLCSQADMSPRPSSAYTNEWWMFAQQTNNVPIVTPPRLVNEAFLQGNAKIEINGSHMMEVDLRRRLPNVFKGLKVEYFHAFDIPKCRRCEVFVGGGRLAGP</sequence>
<organism evidence="1 2">
    <name type="scientific">Blastopirellula marina</name>
    <dbReference type="NCBI Taxonomy" id="124"/>
    <lineage>
        <taxon>Bacteria</taxon>
        <taxon>Pseudomonadati</taxon>
        <taxon>Planctomycetota</taxon>
        <taxon>Planctomycetia</taxon>
        <taxon>Pirellulales</taxon>
        <taxon>Pirellulaceae</taxon>
        <taxon>Blastopirellula</taxon>
    </lineage>
</organism>
<name>A0A2S8FP16_9BACT</name>
<dbReference type="AlphaFoldDB" id="A0A2S8FP16"/>
<gene>
    <name evidence="1" type="ORF">C5Y98_17025</name>
</gene>
<proteinExistence type="predicted"/>
<dbReference type="EMBL" id="PUIB01000017">
    <property type="protein sequence ID" value="PQO33923.1"/>
    <property type="molecule type" value="Genomic_DNA"/>
</dbReference>
<protein>
    <submittedName>
        <fullName evidence="1">Uncharacterized protein</fullName>
    </submittedName>
</protein>
<evidence type="ECO:0000313" key="2">
    <source>
        <dbReference type="Proteomes" id="UP000239388"/>
    </source>
</evidence>
<comment type="caution">
    <text evidence="1">The sequence shown here is derived from an EMBL/GenBank/DDBJ whole genome shotgun (WGS) entry which is preliminary data.</text>
</comment>
<dbReference type="Proteomes" id="UP000239388">
    <property type="component" value="Unassembled WGS sequence"/>
</dbReference>
<evidence type="ECO:0000313" key="1">
    <source>
        <dbReference type="EMBL" id="PQO33923.1"/>
    </source>
</evidence>